<keyword evidence="6" id="KW-1185">Reference proteome</keyword>
<dbReference type="SMART" id="SM01244">
    <property type="entry name" value="IRS"/>
    <property type="match status" value="1"/>
</dbReference>
<keyword evidence="3" id="KW-0221">Differentiation</keyword>
<evidence type="ECO:0000256" key="4">
    <source>
        <dbReference type="SAM" id="MobiDB-lite"/>
    </source>
</evidence>
<dbReference type="GO" id="GO:0005829">
    <property type="term" value="C:cytosol"/>
    <property type="evidence" value="ECO:0007669"/>
    <property type="project" value="TreeGrafter"/>
</dbReference>
<evidence type="ECO:0000256" key="2">
    <source>
        <dbReference type="ARBA" id="ARBA00022737"/>
    </source>
</evidence>
<feature type="region of interest" description="Disordered" evidence="4">
    <location>
        <begin position="288"/>
        <end position="365"/>
    </location>
</feature>
<sequence length="581" mass="63837">MSSGIILPSVAFPTVSPTDGLPPKSLLVDVSPDAVVSATAIYATYPIAERKGKSKTGFVAVHPTLFEIHKSQKDFKAKKLAKFFIDFANVFNVCIQNEPVQIKGDCISIMEPADTYLFKPTDSEYSLEAWYEYILEKARECRCNKLARPVFHDEYFEAAWDVMVIKKPKLKKSMEGRRRLCICSTSFLLFNMEAKPTYNPDAAFDKNSFIDLPLNVISNYGCQEKFFFIRIGRCSEIGSGELWMSSESGSSAKAMHEKINSINVRESSKRRDLGVKINYPAISSRVLKSRAHRERSQTANQLQKSESNSKLRVGQGFSDSDKTSKTSSCRSMATTLTNVSSNHSLNAGSSKSGSGSESGGRNAAEGGIFNISSGSCLSSIPEKVRDEITCNSSPQPKKNSIAGLLPFRLSRMSNASMSSTDQQPPLHSPSFNHPDSMALSAAAAHRLSASMKNTKLGSRHLLGSGSKLDRISIDGRQPSQYNCAEDYMTYDASDSGTNHLSNFKSFAGADQSRKSSATYSGILMNHLPGRQYSMGSNSIPISESQQRMSGGSSNAPKDYLEMDVNTLSSNLYRRESYYICL</sequence>
<dbReference type="PANTHER" id="PTHR10614">
    <property type="entry name" value="INSULIN RECEPTOR SUBSTRATE"/>
    <property type="match status" value="1"/>
</dbReference>
<keyword evidence="2" id="KW-0677">Repeat</keyword>
<dbReference type="WBParaSite" id="jg9669">
    <property type="protein sequence ID" value="jg9669"/>
    <property type="gene ID" value="jg9669"/>
</dbReference>
<feature type="domain" description="IRS-type PTB" evidence="5">
    <location>
        <begin position="170"/>
        <end position="261"/>
    </location>
</feature>
<dbReference type="SUPFAM" id="SSF50729">
    <property type="entry name" value="PH domain-like"/>
    <property type="match status" value="1"/>
</dbReference>
<evidence type="ECO:0000256" key="3">
    <source>
        <dbReference type="ARBA" id="ARBA00022782"/>
    </source>
</evidence>
<feature type="compositionally biased region" description="Low complexity" evidence="4">
    <location>
        <begin position="344"/>
        <end position="365"/>
    </location>
</feature>
<dbReference type="Proteomes" id="UP000887574">
    <property type="component" value="Unplaced"/>
</dbReference>
<feature type="compositionally biased region" description="Polar residues" evidence="4">
    <location>
        <begin position="297"/>
        <end position="310"/>
    </location>
</feature>
<feature type="compositionally biased region" description="Polar residues" evidence="4">
    <location>
        <begin position="329"/>
        <end position="343"/>
    </location>
</feature>
<evidence type="ECO:0000313" key="7">
    <source>
        <dbReference type="WBParaSite" id="jg9669"/>
    </source>
</evidence>
<reference evidence="7" key="1">
    <citation type="submission" date="2022-11" db="UniProtKB">
        <authorList>
            <consortium name="WormBaseParasite"/>
        </authorList>
    </citation>
    <scope>IDENTIFICATION</scope>
</reference>
<dbReference type="AlphaFoldDB" id="A0A915EVF9"/>
<organism evidence="6 7">
    <name type="scientific">Ditylenchus dipsaci</name>
    <dbReference type="NCBI Taxonomy" id="166011"/>
    <lineage>
        <taxon>Eukaryota</taxon>
        <taxon>Metazoa</taxon>
        <taxon>Ecdysozoa</taxon>
        <taxon>Nematoda</taxon>
        <taxon>Chromadorea</taxon>
        <taxon>Rhabditida</taxon>
        <taxon>Tylenchina</taxon>
        <taxon>Tylenchomorpha</taxon>
        <taxon>Sphaerularioidea</taxon>
        <taxon>Anguinidae</taxon>
        <taxon>Anguininae</taxon>
        <taxon>Ditylenchus</taxon>
    </lineage>
</organism>
<dbReference type="Pfam" id="PF02174">
    <property type="entry name" value="IRS"/>
    <property type="match status" value="1"/>
</dbReference>
<dbReference type="PANTHER" id="PTHR10614:SF13">
    <property type="entry name" value="INSULIN RECEPTOR SUBSTRATE 1"/>
    <property type="match status" value="1"/>
</dbReference>
<dbReference type="InterPro" id="IPR002404">
    <property type="entry name" value="IRS_PTB"/>
</dbReference>
<dbReference type="GO" id="GO:0030154">
    <property type="term" value="P:cell differentiation"/>
    <property type="evidence" value="ECO:0007669"/>
    <property type="project" value="UniProtKB-KW"/>
</dbReference>
<dbReference type="Gene3D" id="2.30.29.30">
    <property type="entry name" value="Pleckstrin-homology domain (PH domain)/Phosphotyrosine-binding domain (PTB)"/>
    <property type="match status" value="1"/>
</dbReference>
<accession>A0A915EVF9</accession>
<evidence type="ECO:0000259" key="5">
    <source>
        <dbReference type="Pfam" id="PF02174"/>
    </source>
</evidence>
<dbReference type="GO" id="GO:0005158">
    <property type="term" value="F:insulin receptor binding"/>
    <property type="evidence" value="ECO:0007669"/>
    <property type="project" value="InterPro"/>
</dbReference>
<keyword evidence="1" id="KW-0597">Phosphoprotein</keyword>
<dbReference type="GO" id="GO:0008286">
    <property type="term" value="P:insulin receptor signaling pathway"/>
    <property type="evidence" value="ECO:0007669"/>
    <property type="project" value="InterPro"/>
</dbReference>
<proteinExistence type="predicted"/>
<dbReference type="GO" id="GO:0005886">
    <property type="term" value="C:plasma membrane"/>
    <property type="evidence" value="ECO:0007669"/>
    <property type="project" value="TreeGrafter"/>
</dbReference>
<dbReference type="InterPro" id="IPR039011">
    <property type="entry name" value="IRS"/>
</dbReference>
<evidence type="ECO:0000256" key="1">
    <source>
        <dbReference type="ARBA" id="ARBA00022553"/>
    </source>
</evidence>
<protein>
    <submittedName>
        <fullName evidence="7">IRS-type PTB domain-containing protein</fullName>
    </submittedName>
</protein>
<name>A0A915EVF9_9BILA</name>
<evidence type="ECO:0000313" key="6">
    <source>
        <dbReference type="Proteomes" id="UP000887574"/>
    </source>
</evidence>
<dbReference type="GO" id="GO:0043548">
    <property type="term" value="F:phosphatidylinositol 3-kinase binding"/>
    <property type="evidence" value="ECO:0007669"/>
    <property type="project" value="TreeGrafter"/>
</dbReference>
<dbReference type="InterPro" id="IPR011993">
    <property type="entry name" value="PH-like_dom_sf"/>
</dbReference>